<keyword evidence="1" id="KW-0812">Transmembrane</keyword>
<sequence length="156" mass="16926">MNAITTHTPQTDKNRSGLTLLEVLISLSIFLGALTALSQLIGIGSRAAVQSQLRTQAIIKCQSKLAEVLAGVQPMEPVSQAGFEESDDNWKWSLNVEPGDYDNLLKLTVLVQYAGESETISSSYQLTRQVRDPAMLLDAANTVETSDDTSVLEESL</sequence>
<dbReference type="OrthoDB" id="275425at2"/>
<proteinExistence type="predicted"/>
<keyword evidence="3" id="KW-1185">Reference proteome</keyword>
<dbReference type="EMBL" id="CP036269">
    <property type="protein sequence ID" value="QDT45023.1"/>
    <property type="molecule type" value="Genomic_DNA"/>
</dbReference>
<dbReference type="KEGG" id="gaz:Pan241w_51400"/>
<name>A0A517RMA7_9PLAN</name>
<reference evidence="2 3" key="1">
    <citation type="submission" date="2019-02" db="EMBL/GenBank/DDBJ databases">
        <title>Deep-cultivation of Planctomycetes and their phenomic and genomic characterization uncovers novel biology.</title>
        <authorList>
            <person name="Wiegand S."/>
            <person name="Jogler M."/>
            <person name="Boedeker C."/>
            <person name="Pinto D."/>
            <person name="Vollmers J."/>
            <person name="Rivas-Marin E."/>
            <person name="Kohn T."/>
            <person name="Peeters S.H."/>
            <person name="Heuer A."/>
            <person name="Rast P."/>
            <person name="Oberbeckmann S."/>
            <person name="Bunk B."/>
            <person name="Jeske O."/>
            <person name="Meyerdierks A."/>
            <person name="Storesund J.E."/>
            <person name="Kallscheuer N."/>
            <person name="Luecker S."/>
            <person name="Lage O.M."/>
            <person name="Pohl T."/>
            <person name="Merkel B.J."/>
            <person name="Hornburger P."/>
            <person name="Mueller R.-W."/>
            <person name="Bruemmer F."/>
            <person name="Labrenz M."/>
            <person name="Spormann A.M."/>
            <person name="Op den Camp H."/>
            <person name="Overmann J."/>
            <person name="Amann R."/>
            <person name="Jetten M.S.M."/>
            <person name="Mascher T."/>
            <person name="Medema M.H."/>
            <person name="Devos D.P."/>
            <person name="Kaster A.-K."/>
            <person name="Ovreas L."/>
            <person name="Rohde M."/>
            <person name="Galperin M.Y."/>
            <person name="Jogler C."/>
        </authorList>
    </citation>
    <scope>NUCLEOTIDE SEQUENCE [LARGE SCALE GENOMIC DNA]</scope>
    <source>
        <strain evidence="2 3">Pan241w</strain>
    </source>
</reference>
<protein>
    <recommendedName>
        <fullName evidence="4">Type II secretion system protein I</fullName>
    </recommendedName>
</protein>
<evidence type="ECO:0000313" key="3">
    <source>
        <dbReference type="Proteomes" id="UP000317171"/>
    </source>
</evidence>
<dbReference type="AlphaFoldDB" id="A0A517RMA7"/>
<evidence type="ECO:0000313" key="2">
    <source>
        <dbReference type="EMBL" id="QDT45023.1"/>
    </source>
</evidence>
<dbReference type="Proteomes" id="UP000317171">
    <property type="component" value="Chromosome"/>
</dbReference>
<dbReference type="InterPro" id="IPR012902">
    <property type="entry name" value="N_methyl_site"/>
</dbReference>
<dbReference type="NCBIfam" id="TIGR02532">
    <property type="entry name" value="IV_pilin_GFxxxE"/>
    <property type="match status" value="1"/>
</dbReference>
<accession>A0A517RMA7</accession>
<gene>
    <name evidence="2" type="ORF">Pan241w_51400</name>
</gene>
<evidence type="ECO:0008006" key="4">
    <source>
        <dbReference type="Google" id="ProtNLM"/>
    </source>
</evidence>
<dbReference type="RefSeq" id="WP_145220945.1">
    <property type="nucleotide sequence ID" value="NZ_CP036269.1"/>
</dbReference>
<keyword evidence="1" id="KW-1133">Transmembrane helix</keyword>
<feature type="transmembrane region" description="Helical" evidence="1">
    <location>
        <begin position="23"/>
        <end position="44"/>
    </location>
</feature>
<dbReference type="Pfam" id="PF07963">
    <property type="entry name" value="N_methyl"/>
    <property type="match status" value="1"/>
</dbReference>
<keyword evidence="1" id="KW-0472">Membrane</keyword>
<organism evidence="2 3">
    <name type="scientific">Gimesia alba</name>
    <dbReference type="NCBI Taxonomy" id="2527973"/>
    <lineage>
        <taxon>Bacteria</taxon>
        <taxon>Pseudomonadati</taxon>
        <taxon>Planctomycetota</taxon>
        <taxon>Planctomycetia</taxon>
        <taxon>Planctomycetales</taxon>
        <taxon>Planctomycetaceae</taxon>
        <taxon>Gimesia</taxon>
    </lineage>
</organism>
<evidence type="ECO:0000256" key="1">
    <source>
        <dbReference type="SAM" id="Phobius"/>
    </source>
</evidence>